<reference evidence="3 4" key="1">
    <citation type="submission" date="2020-04" db="EMBL/GenBank/DDBJ databases">
        <title>Perkinsus olseni comparative genomics.</title>
        <authorList>
            <person name="Bogema D.R."/>
        </authorList>
    </citation>
    <scope>NUCLEOTIDE SEQUENCE [LARGE SCALE GENOMIC DNA]</scope>
    <source>
        <strain evidence="3 4">ATCC PRA-207</strain>
    </source>
</reference>
<sequence>EGSSSSKAKSAEIDRLKNEVASLHSQVQGKVAQRDEAFNERTDEIDTLKEKIISLEASLEKRTNESDEKAAEIKILNERAASLQAELQEREHEARQLVDARELLDDTKSRCDGLRNLIVDLEAKLKSEEEGASKVKLALEAKITALQDELDRVNRLRMNSSHGPRVGDEVTVVDEREYEASAKPSLTRQPTRIMNQVAQENEARGVDLHPVEDSSKARSGAWTDTMSTLKINDKKREKNPSAPSNQEVLDFPSAAPQKKVSRTSGDATEAFPSSQSPTIVYPSQASTFSDNRQSHQSKNLTAESKFDEDTPTRILITVKGTYKDECCVRFLLCNPSRPAKNPLVLFQEKLGHRKTLRILLTEEESDAWLSCKKQLRVETNHEPRQWEARVRLSLGFNLRVVYRSNYVVYKCSDHIGCGKQMKFTDHGDYIEILENGEHNAEVRERQRDRHPAEIVNSIIKQSTLYNLTASDIFTNLTASFPEYMEKSGMSRLQVQQFISNLPRRRDADEFADDRITDDIVEFIREDKIPQKEFIYCGGYWGDPHFACAVTGASMLTSLYWYIRAMPSGFPLYMDAQNKIIRGELKVVWIGTSRVWYNPVRHEYSHTFVPFIMAIVDEECYEIYLRLLELLNMLIESLTAGDRSLKDVVNLCVHDAHQGALKACKEYLPDVKNARCYFHLSKNLKDNKSTLQDGWNLVKRHKYFLHASPTTEIYLLLSEALITAVEDRCERGGRYLRNTLNPEQYGYPNIELTSDGLIGMQVLTNIVETFHQTQTRSLAKKHRLNISAFAARIRKVIQAMKRSSPQHFVERPQTISTFQYGHEMKVRGTKLRQRNMVNEVTTQVCDLTDEELVSRYFIVDSHRLAPTASVEEREEAVDVYLKAILLSEFLEDAPRLETVMRRYFCFYLVTCSPIT</sequence>
<gene>
    <name evidence="3" type="ORF">FOZ63_025858</name>
</gene>
<evidence type="ECO:0000256" key="1">
    <source>
        <dbReference type="SAM" id="Coils"/>
    </source>
</evidence>
<dbReference type="Gene3D" id="1.20.5.1700">
    <property type="match status" value="1"/>
</dbReference>
<keyword evidence="1" id="KW-0175">Coiled coil</keyword>
<dbReference type="Proteomes" id="UP000553632">
    <property type="component" value="Unassembled WGS sequence"/>
</dbReference>
<accession>A0A7J6QER8</accession>
<proteinExistence type="predicted"/>
<feature type="coiled-coil region" evidence="1">
    <location>
        <begin position="6"/>
        <end position="156"/>
    </location>
</feature>
<organism evidence="3 4">
    <name type="scientific">Perkinsus olseni</name>
    <name type="common">Perkinsus atlanticus</name>
    <dbReference type="NCBI Taxonomy" id="32597"/>
    <lineage>
        <taxon>Eukaryota</taxon>
        <taxon>Sar</taxon>
        <taxon>Alveolata</taxon>
        <taxon>Perkinsozoa</taxon>
        <taxon>Perkinsea</taxon>
        <taxon>Perkinsida</taxon>
        <taxon>Perkinsidae</taxon>
        <taxon>Perkinsus</taxon>
    </lineage>
</organism>
<evidence type="ECO:0000313" key="4">
    <source>
        <dbReference type="Proteomes" id="UP000553632"/>
    </source>
</evidence>
<feature type="non-terminal residue" evidence="3">
    <location>
        <position position="1"/>
    </location>
</feature>
<keyword evidence="4" id="KW-1185">Reference proteome</keyword>
<comment type="caution">
    <text evidence="3">The sequence shown here is derived from an EMBL/GenBank/DDBJ whole genome shotgun (WGS) entry which is preliminary data.</text>
</comment>
<feature type="region of interest" description="Disordered" evidence="2">
    <location>
        <begin position="202"/>
        <end position="306"/>
    </location>
</feature>
<evidence type="ECO:0000256" key="2">
    <source>
        <dbReference type="SAM" id="MobiDB-lite"/>
    </source>
</evidence>
<feature type="non-terminal residue" evidence="3">
    <location>
        <position position="914"/>
    </location>
</feature>
<dbReference type="AlphaFoldDB" id="A0A7J6QER8"/>
<evidence type="ECO:0000313" key="3">
    <source>
        <dbReference type="EMBL" id="KAF4706732.1"/>
    </source>
</evidence>
<feature type="compositionally biased region" description="Polar residues" evidence="2">
    <location>
        <begin position="262"/>
        <end position="302"/>
    </location>
</feature>
<name>A0A7J6QER8_PEROL</name>
<dbReference type="EMBL" id="JABANO010033497">
    <property type="protein sequence ID" value="KAF4706732.1"/>
    <property type="molecule type" value="Genomic_DNA"/>
</dbReference>
<protein>
    <recommendedName>
        <fullName evidence="5">MULE transposase domain-containing protein</fullName>
    </recommendedName>
</protein>
<evidence type="ECO:0008006" key="5">
    <source>
        <dbReference type="Google" id="ProtNLM"/>
    </source>
</evidence>
<feature type="compositionally biased region" description="Basic and acidic residues" evidence="2">
    <location>
        <begin position="202"/>
        <end position="216"/>
    </location>
</feature>